<keyword evidence="1" id="KW-1133">Transmembrane helix</keyword>
<feature type="transmembrane region" description="Helical" evidence="1">
    <location>
        <begin position="53"/>
        <end position="74"/>
    </location>
</feature>
<reference evidence="2 3" key="1">
    <citation type="submission" date="2019-02" db="EMBL/GenBank/DDBJ databases">
        <title>Genomic Encyclopedia of Type Strains, Phase IV (KMG-IV): sequencing the most valuable type-strain genomes for metagenomic binning, comparative biology and taxonomic classification.</title>
        <authorList>
            <person name="Goeker M."/>
        </authorList>
    </citation>
    <scope>NUCLEOTIDE SEQUENCE [LARGE SCALE GENOMIC DNA]</scope>
    <source>
        <strain evidence="2 3">DSM 43045</strain>
    </source>
</reference>
<keyword evidence="3" id="KW-1185">Reference proteome</keyword>
<evidence type="ECO:0000313" key="3">
    <source>
        <dbReference type="Proteomes" id="UP000293289"/>
    </source>
</evidence>
<evidence type="ECO:0000313" key="2">
    <source>
        <dbReference type="EMBL" id="RZS63669.1"/>
    </source>
</evidence>
<dbReference type="Proteomes" id="UP000293289">
    <property type="component" value="Unassembled WGS sequence"/>
</dbReference>
<sequence length="140" mass="15364">MLLLTSAIADEVVRIEPWSPWPLIFPAILAVIGILASAVGTRFHSKTMRETGYVAFLLGALAVVAMTWSLSGIWDSRQRADALISIGYETPTFSGSLNLAGNRLAPIAWQAVRDGERVRGVLRPLGDDRWEVAEIEEDED</sequence>
<dbReference type="OrthoDB" id="5005925at2"/>
<proteinExistence type="predicted"/>
<name>A0A4Q7MBK8_9MICO</name>
<accession>A0A4Q7MBK8</accession>
<comment type="caution">
    <text evidence="2">The sequence shown here is derived from an EMBL/GenBank/DDBJ whole genome shotgun (WGS) entry which is preliminary data.</text>
</comment>
<keyword evidence="1" id="KW-0472">Membrane</keyword>
<feature type="transmembrane region" description="Helical" evidence="1">
    <location>
        <begin position="20"/>
        <end position="41"/>
    </location>
</feature>
<evidence type="ECO:0000256" key="1">
    <source>
        <dbReference type="SAM" id="Phobius"/>
    </source>
</evidence>
<dbReference type="AlphaFoldDB" id="A0A4Q7MBK8"/>
<dbReference type="EMBL" id="SGWY01000004">
    <property type="protein sequence ID" value="RZS63669.1"/>
    <property type="molecule type" value="Genomic_DNA"/>
</dbReference>
<dbReference type="RefSeq" id="WP_130354391.1">
    <property type="nucleotide sequence ID" value="NZ_SGWY01000004.1"/>
</dbReference>
<keyword evidence="1" id="KW-0812">Transmembrane</keyword>
<organism evidence="2 3">
    <name type="scientific">Agromyces ramosus</name>
    <dbReference type="NCBI Taxonomy" id="33879"/>
    <lineage>
        <taxon>Bacteria</taxon>
        <taxon>Bacillati</taxon>
        <taxon>Actinomycetota</taxon>
        <taxon>Actinomycetes</taxon>
        <taxon>Micrococcales</taxon>
        <taxon>Microbacteriaceae</taxon>
        <taxon>Agromyces</taxon>
    </lineage>
</organism>
<protein>
    <submittedName>
        <fullName evidence="2">Uncharacterized protein</fullName>
    </submittedName>
</protein>
<gene>
    <name evidence="2" type="ORF">EV187_3578</name>
</gene>